<gene>
    <name evidence="6" type="ORF">ACFFGN_04385</name>
</gene>
<dbReference type="Gene3D" id="3.40.190.10">
    <property type="entry name" value="Periplasmic binding protein-like II"/>
    <property type="match status" value="2"/>
</dbReference>
<evidence type="ECO:0000256" key="4">
    <source>
        <dbReference type="ARBA" id="ARBA00023163"/>
    </source>
</evidence>
<dbReference type="SUPFAM" id="SSF46785">
    <property type="entry name" value="Winged helix' DNA-binding domain"/>
    <property type="match status" value="1"/>
</dbReference>
<evidence type="ECO:0000256" key="2">
    <source>
        <dbReference type="ARBA" id="ARBA00023015"/>
    </source>
</evidence>
<dbReference type="InterPro" id="IPR000847">
    <property type="entry name" value="LysR_HTH_N"/>
</dbReference>
<dbReference type="InterPro" id="IPR036390">
    <property type="entry name" value="WH_DNA-bd_sf"/>
</dbReference>
<keyword evidence="3" id="KW-0238">DNA-binding</keyword>
<organism evidence="6 7">
    <name type="scientific">Kribbella deserti</name>
    <dbReference type="NCBI Taxonomy" id="1926257"/>
    <lineage>
        <taxon>Bacteria</taxon>
        <taxon>Bacillati</taxon>
        <taxon>Actinomycetota</taxon>
        <taxon>Actinomycetes</taxon>
        <taxon>Propionibacteriales</taxon>
        <taxon>Kribbellaceae</taxon>
        <taxon>Kribbella</taxon>
    </lineage>
</organism>
<evidence type="ECO:0000256" key="3">
    <source>
        <dbReference type="ARBA" id="ARBA00023125"/>
    </source>
</evidence>
<dbReference type="RefSeq" id="WP_380043986.1">
    <property type="nucleotide sequence ID" value="NZ_JBHLTC010000005.1"/>
</dbReference>
<comment type="caution">
    <text evidence="6">The sequence shown here is derived from an EMBL/GenBank/DDBJ whole genome shotgun (WGS) entry which is preliminary data.</text>
</comment>
<keyword evidence="2" id="KW-0805">Transcription regulation</keyword>
<evidence type="ECO:0000313" key="6">
    <source>
        <dbReference type="EMBL" id="MFC0623286.1"/>
    </source>
</evidence>
<keyword evidence="4" id="KW-0804">Transcription</keyword>
<accession>A0ABV6QGZ3</accession>
<keyword evidence="7" id="KW-1185">Reference proteome</keyword>
<evidence type="ECO:0000313" key="7">
    <source>
        <dbReference type="Proteomes" id="UP001589890"/>
    </source>
</evidence>
<dbReference type="SUPFAM" id="SSF53850">
    <property type="entry name" value="Periplasmic binding protein-like II"/>
    <property type="match status" value="1"/>
</dbReference>
<feature type="domain" description="HTH lysR-type" evidence="5">
    <location>
        <begin position="5"/>
        <end position="62"/>
    </location>
</feature>
<protein>
    <submittedName>
        <fullName evidence="6">LysR family transcriptional regulator</fullName>
    </submittedName>
</protein>
<dbReference type="InterPro" id="IPR005119">
    <property type="entry name" value="LysR_subst-bd"/>
</dbReference>
<name>A0ABV6QGZ3_9ACTN</name>
<dbReference type="PANTHER" id="PTHR30346:SF0">
    <property type="entry name" value="HCA OPERON TRANSCRIPTIONAL ACTIVATOR HCAR"/>
    <property type="match status" value="1"/>
</dbReference>
<dbReference type="Gene3D" id="1.10.10.10">
    <property type="entry name" value="Winged helix-like DNA-binding domain superfamily/Winged helix DNA-binding domain"/>
    <property type="match status" value="1"/>
</dbReference>
<dbReference type="EMBL" id="JBHLTC010000005">
    <property type="protein sequence ID" value="MFC0623286.1"/>
    <property type="molecule type" value="Genomic_DNA"/>
</dbReference>
<dbReference type="InterPro" id="IPR036388">
    <property type="entry name" value="WH-like_DNA-bd_sf"/>
</dbReference>
<dbReference type="Pfam" id="PF00126">
    <property type="entry name" value="HTH_1"/>
    <property type="match status" value="1"/>
</dbReference>
<dbReference type="Proteomes" id="UP001589890">
    <property type="component" value="Unassembled WGS sequence"/>
</dbReference>
<proteinExistence type="inferred from homology"/>
<reference evidence="6 7" key="1">
    <citation type="submission" date="2024-09" db="EMBL/GenBank/DDBJ databases">
        <authorList>
            <person name="Sun Q."/>
            <person name="Mori K."/>
        </authorList>
    </citation>
    <scope>NUCLEOTIDE SEQUENCE [LARGE SCALE GENOMIC DNA]</scope>
    <source>
        <strain evidence="6 7">CGMCC 1.15906</strain>
    </source>
</reference>
<dbReference type="Pfam" id="PF03466">
    <property type="entry name" value="LysR_substrate"/>
    <property type="match status" value="1"/>
</dbReference>
<sequence length="308" mass="34192">MEKNLDLRLVRHFVVVAEELHFRRAAARLFIAQQVLSRDVRKLEDQLGLRLLDRTTRTVKLTADGEVMLAGARDLLARQDDLLQRLRGPSDRLVIDVGGHGTTPDVLVAEARSHEGGFEFYTTFNSGLGESLAQLSARALDVAFGAIDVSPLPPNLQRRLVRLEPFALLIPDGHPFTELPAIPLAYLRGEPICYRAGDHVTTEWEAIAGQLVTLTGAIPAPPHPKVRGADELAHHIRPGEPVVLTLASQYAVASAVLRPLIDPTPLYPWHMLWRSRFHHPGLDLLNQVADSHLQAWLSRPANHWLPTP</sequence>
<dbReference type="PROSITE" id="PS50931">
    <property type="entry name" value="HTH_LYSR"/>
    <property type="match status" value="1"/>
</dbReference>
<evidence type="ECO:0000259" key="5">
    <source>
        <dbReference type="PROSITE" id="PS50931"/>
    </source>
</evidence>
<dbReference type="PANTHER" id="PTHR30346">
    <property type="entry name" value="TRANSCRIPTIONAL DUAL REGULATOR HCAR-RELATED"/>
    <property type="match status" value="1"/>
</dbReference>
<evidence type="ECO:0000256" key="1">
    <source>
        <dbReference type="ARBA" id="ARBA00009437"/>
    </source>
</evidence>
<comment type="similarity">
    <text evidence="1">Belongs to the LysR transcriptional regulatory family.</text>
</comment>
<dbReference type="PRINTS" id="PR00039">
    <property type="entry name" value="HTHLYSR"/>
</dbReference>